<sequence>MERHQSQDTDKSEKVSQPQNENLVDKTSSKSIFTTITLFNLPHGTQSSSFPTLDEPSTNRIITLWSETPTTHSAVRAWYTRIQTVFLTELDGEIHTLDDNSSETSTGSETQETSTASETSVVDKTTTTSETTTTLTIVSETLLSSALPLTSSQVLAPSSTWSTSYTTTSSSEIWSTLTLTIVPSNPSTSDSNGISPAEGVGISVGAVCGFLLIIGSILLVVFRCRLSDEPPRSRDNQNNININLDNSPVDHTVAEPQSVMPNEWKAS</sequence>
<dbReference type="Proteomes" id="UP000813427">
    <property type="component" value="Unassembled WGS sequence"/>
</dbReference>
<keyword evidence="2" id="KW-1133">Transmembrane helix</keyword>
<evidence type="ECO:0000256" key="2">
    <source>
        <dbReference type="SAM" id="Phobius"/>
    </source>
</evidence>
<feature type="transmembrane region" description="Helical" evidence="2">
    <location>
        <begin position="200"/>
        <end position="222"/>
    </location>
</feature>
<reference evidence="3" key="1">
    <citation type="journal article" date="2021" name="Nat. Commun.">
        <title>Genetic determinants of endophytism in the Arabidopsis root mycobiome.</title>
        <authorList>
            <person name="Mesny F."/>
            <person name="Miyauchi S."/>
            <person name="Thiergart T."/>
            <person name="Pickel B."/>
            <person name="Atanasova L."/>
            <person name="Karlsson M."/>
            <person name="Huettel B."/>
            <person name="Barry K.W."/>
            <person name="Haridas S."/>
            <person name="Chen C."/>
            <person name="Bauer D."/>
            <person name="Andreopoulos W."/>
            <person name="Pangilinan J."/>
            <person name="LaButti K."/>
            <person name="Riley R."/>
            <person name="Lipzen A."/>
            <person name="Clum A."/>
            <person name="Drula E."/>
            <person name="Henrissat B."/>
            <person name="Kohler A."/>
            <person name="Grigoriev I.V."/>
            <person name="Martin F.M."/>
            <person name="Hacquard S."/>
        </authorList>
    </citation>
    <scope>NUCLEOTIDE SEQUENCE</scope>
    <source>
        <strain evidence="3">MPI-SDFR-AT-0068</strain>
    </source>
</reference>
<evidence type="ECO:0008006" key="5">
    <source>
        <dbReference type="Google" id="ProtNLM"/>
    </source>
</evidence>
<gene>
    <name evidence="3" type="ORF">BKA59DRAFT_459234</name>
</gene>
<feature type="region of interest" description="Disordered" evidence="1">
    <location>
        <begin position="96"/>
        <end position="130"/>
    </location>
</feature>
<feature type="region of interest" description="Disordered" evidence="1">
    <location>
        <begin position="1"/>
        <end position="27"/>
    </location>
</feature>
<dbReference type="OrthoDB" id="10468266at2759"/>
<proteinExistence type="predicted"/>
<dbReference type="AlphaFoldDB" id="A0A8K0W6U0"/>
<keyword evidence="2" id="KW-0472">Membrane</keyword>
<feature type="region of interest" description="Disordered" evidence="1">
    <location>
        <begin position="230"/>
        <end position="267"/>
    </location>
</feature>
<evidence type="ECO:0000313" key="3">
    <source>
        <dbReference type="EMBL" id="KAH7235674.1"/>
    </source>
</evidence>
<name>A0A8K0W6U0_9HYPO</name>
<evidence type="ECO:0000256" key="1">
    <source>
        <dbReference type="SAM" id="MobiDB-lite"/>
    </source>
</evidence>
<protein>
    <recommendedName>
        <fullName evidence="5">Mid2 domain-containing protein</fullName>
    </recommendedName>
</protein>
<organism evidence="3 4">
    <name type="scientific">Fusarium tricinctum</name>
    <dbReference type="NCBI Taxonomy" id="61284"/>
    <lineage>
        <taxon>Eukaryota</taxon>
        <taxon>Fungi</taxon>
        <taxon>Dikarya</taxon>
        <taxon>Ascomycota</taxon>
        <taxon>Pezizomycotina</taxon>
        <taxon>Sordariomycetes</taxon>
        <taxon>Hypocreomycetidae</taxon>
        <taxon>Hypocreales</taxon>
        <taxon>Nectriaceae</taxon>
        <taxon>Fusarium</taxon>
        <taxon>Fusarium tricinctum species complex</taxon>
    </lineage>
</organism>
<comment type="caution">
    <text evidence="3">The sequence shown here is derived from an EMBL/GenBank/DDBJ whole genome shotgun (WGS) entry which is preliminary data.</text>
</comment>
<feature type="compositionally biased region" description="Low complexity" evidence="1">
    <location>
        <begin position="236"/>
        <end position="246"/>
    </location>
</feature>
<dbReference type="EMBL" id="JAGPXF010000007">
    <property type="protein sequence ID" value="KAH7235674.1"/>
    <property type="molecule type" value="Genomic_DNA"/>
</dbReference>
<accession>A0A8K0W6U0</accession>
<feature type="compositionally biased region" description="Basic and acidic residues" evidence="1">
    <location>
        <begin position="1"/>
        <end position="14"/>
    </location>
</feature>
<keyword evidence="2" id="KW-0812">Transmembrane</keyword>
<evidence type="ECO:0000313" key="4">
    <source>
        <dbReference type="Proteomes" id="UP000813427"/>
    </source>
</evidence>
<keyword evidence="4" id="KW-1185">Reference proteome</keyword>
<feature type="compositionally biased region" description="Low complexity" evidence="1">
    <location>
        <begin position="102"/>
        <end position="130"/>
    </location>
</feature>